<dbReference type="EMBL" id="JBBPBM010000005">
    <property type="protein sequence ID" value="KAK8584457.1"/>
    <property type="molecule type" value="Genomic_DNA"/>
</dbReference>
<keyword evidence="3" id="KW-1185">Reference proteome</keyword>
<feature type="region of interest" description="Disordered" evidence="1">
    <location>
        <begin position="541"/>
        <end position="561"/>
    </location>
</feature>
<feature type="region of interest" description="Disordered" evidence="1">
    <location>
        <begin position="458"/>
        <end position="508"/>
    </location>
</feature>
<protein>
    <submittedName>
        <fullName evidence="2">Uncharacterized protein</fullName>
    </submittedName>
</protein>
<accession>A0ABR2FQR2</accession>
<proteinExistence type="predicted"/>
<gene>
    <name evidence="2" type="ORF">V6N12_068701</name>
</gene>
<feature type="region of interest" description="Disordered" evidence="1">
    <location>
        <begin position="345"/>
        <end position="386"/>
    </location>
</feature>
<evidence type="ECO:0000256" key="1">
    <source>
        <dbReference type="SAM" id="MobiDB-lite"/>
    </source>
</evidence>
<feature type="region of interest" description="Disordered" evidence="1">
    <location>
        <begin position="432"/>
        <end position="451"/>
    </location>
</feature>
<feature type="compositionally biased region" description="Polar residues" evidence="1">
    <location>
        <begin position="464"/>
        <end position="482"/>
    </location>
</feature>
<dbReference type="Pfam" id="PF05904">
    <property type="entry name" value="DUF863"/>
    <property type="match status" value="1"/>
</dbReference>
<name>A0ABR2FQR2_9ROSI</name>
<dbReference type="Proteomes" id="UP001472677">
    <property type="component" value="Unassembled WGS sequence"/>
</dbReference>
<comment type="caution">
    <text evidence="2">The sequence shown here is derived from an EMBL/GenBank/DDBJ whole genome shotgun (WGS) entry which is preliminary data.</text>
</comment>
<organism evidence="2 3">
    <name type="scientific">Hibiscus sabdariffa</name>
    <name type="common">roselle</name>
    <dbReference type="NCBI Taxonomy" id="183260"/>
    <lineage>
        <taxon>Eukaryota</taxon>
        <taxon>Viridiplantae</taxon>
        <taxon>Streptophyta</taxon>
        <taxon>Embryophyta</taxon>
        <taxon>Tracheophyta</taxon>
        <taxon>Spermatophyta</taxon>
        <taxon>Magnoliopsida</taxon>
        <taxon>eudicotyledons</taxon>
        <taxon>Gunneridae</taxon>
        <taxon>Pentapetalae</taxon>
        <taxon>rosids</taxon>
        <taxon>malvids</taxon>
        <taxon>Malvales</taxon>
        <taxon>Malvaceae</taxon>
        <taxon>Malvoideae</taxon>
        <taxon>Hibiscus</taxon>
    </lineage>
</organism>
<reference evidence="2 3" key="1">
    <citation type="journal article" date="2024" name="G3 (Bethesda)">
        <title>Genome assembly of Hibiscus sabdariffa L. provides insights into metabolisms of medicinal natural products.</title>
        <authorList>
            <person name="Kim T."/>
        </authorList>
    </citation>
    <scope>NUCLEOTIDE SEQUENCE [LARGE SCALE GENOMIC DNA]</scope>
    <source>
        <strain evidence="2">TK-2024</strain>
        <tissue evidence="2">Old leaves</tissue>
    </source>
</reference>
<feature type="region of interest" description="Disordered" evidence="1">
    <location>
        <begin position="659"/>
        <end position="681"/>
    </location>
</feature>
<dbReference type="PANTHER" id="PTHR33167:SF29">
    <property type="entry name" value="T28K15.14 PROTEIN"/>
    <property type="match status" value="1"/>
</dbReference>
<dbReference type="PANTHER" id="PTHR33167">
    <property type="entry name" value="TRANSCRIPTION FACTOR, PUTATIVE (DUF863)-RELATED"/>
    <property type="match status" value="1"/>
</dbReference>
<evidence type="ECO:0000313" key="2">
    <source>
        <dbReference type="EMBL" id="KAK8584457.1"/>
    </source>
</evidence>
<evidence type="ECO:0000313" key="3">
    <source>
        <dbReference type="Proteomes" id="UP001472677"/>
    </source>
</evidence>
<feature type="compositionally biased region" description="Low complexity" evidence="1">
    <location>
        <begin position="438"/>
        <end position="450"/>
    </location>
</feature>
<sequence>MLLGGLFVSRDGEQRTVESIISRLIPKATDSLKDIFKQTMLDQEIIFRKQVCELHRLYHVQKTLMKDHTPLELETVNSWKANAQSFSRETGLPTNSIPMLDSRVSSSPELLEGWQGNSYKIPPRPFDLELLPDQYTSLVDNNLPNKVKVGDHLKESIDLNSLPGDFSDPLDLSLSPTLGVAKGKKEDKESRYDKKTNACSRIVIDLEESTEMTTSVDEKHSSFDAAEITYSGGKHDSRVTINSDPISSGCMKKDISHEIAMTGSIVGNSKWQQQTYSVQGLEHNENMPHENLWTGKKQFTSCGVGFDLNDQLDDSSCHSDDAILVHPLTNSNNKDWRTKDQVRSSVNGGRKECETSLVSPAFESRPEINMSEESGGHGGNTQNGRDELMLNLQNGHAPGLDPACVVAIQSGCEKTGEADNVLCSDKIQITIEDKHPNGSSPSGKSSCISGDDCGPVRTMESGIQPCNSNLADSDQFSGSNGRSKVAETLSGEQDQRSSGSNEIKNECCDNREESVEVDDLIQIAAESLMLLSSKNSACYQESSNQTASNELENKDKEQPQRSYDSFELMNLELPEMSADDYCVSSKPFEVSEELTKDSGIKLRRGRRLKDFQKDILPGLASLSRQEIREDMNILKGVLRSREYKKMRAKMVQTDGESWCKPVRSRRSRRNSVGRKTFRYSS</sequence>
<feature type="compositionally biased region" description="Polar residues" evidence="1">
    <location>
        <begin position="541"/>
        <end position="550"/>
    </location>
</feature>
<feature type="compositionally biased region" description="Basic residues" evidence="1">
    <location>
        <begin position="662"/>
        <end position="681"/>
    </location>
</feature>
<feature type="compositionally biased region" description="Polar residues" evidence="1">
    <location>
        <begin position="490"/>
        <end position="502"/>
    </location>
</feature>
<dbReference type="InterPro" id="IPR008581">
    <property type="entry name" value="DUF863_pln"/>
</dbReference>